<sequence length="286" mass="31956">MTEYDYSPEAYERYMAKQHSIANWVSKTNSYPPANPFVPTTPAVQAKSLQRDMTRSSGHSSHHSRSKSAKYDDRRDRDRDMKSRDREWDRQYYSDRPSNSSPTAPYLPPSNSHSRPSHSHRSSNQTTRTPPASRHHASASVSHLPPSNRDRPVASRSQTQIAIPPTGRQKLPTRSNTSPAVAYPAHGNQPYVHSGKQPLVVPIGGGQYVVVPPKGTRMEMMHQSKYPQYIPQPAPIPVPPPVMPSPTKQQPLLKRLFTGLTRGGSKQTSNGSGMFGKGRRGRRNSY</sequence>
<dbReference type="Proteomes" id="UP000807025">
    <property type="component" value="Unassembled WGS sequence"/>
</dbReference>
<organism evidence="2 3">
    <name type="scientific">Pleurotus eryngii</name>
    <name type="common">Boletus of the steppes</name>
    <dbReference type="NCBI Taxonomy" id="5323"/>
    <lineage>
        <taxon>Eukaryota</taxon>
        <taxon>Fungi</taxon>
        <taxon>Dikarya</taxon>
        <taxon>Basidiomycota</taxon>
        <taxon>Agaricomycotina</taxon>
        <taxon>Agaricomycetes</taxon>
        <taxon>Agaricomycetidae</taxon>
        <taxon>Agaricales</taxon>
        <taxon>Pleurotineae</taxon>
        <taxon>Pleurotaceae</taxon>
        <taxon>Pleurotus</taxon>
    </lineage>
</organism>
<keyword evidence="3" id="KW-1185">Reference proteome</keyword>
<feature type="compositionally biased region" description="Basic and acidic residues" evidence="1">
    <location>
        <begin position="69"/>
        <end position="93"/>
    </location>
</feature>
<feature type="compositionally biased region" description="Basic residues" evidence="1">
    <location>
        <begin position="277"/>
        <end position="286"/>
    </location>
</feature>
<reference evidence="2" key="1">
    <citation type="submission" date="2020-11" db="EMBL/GenBank/DDBJ databases">
        <authorList>
            <consortium name="DOE Joint Genome Institute"/>
            <person name="Ahrendt S."/>
            <person name="Riley R."/>
            <person name="Andreopoulos W."/>
            <person name="Labutti K."/>
            <person name="Pangilinan J."/>
            <person name="Ruiz-Duenas F.J."/>
            <person name="Barrasa J.M."/>
            <person name="Sanchez-Garcia M."/>
            <person name="Camarero S."/>
            <person name="Miyauchi S."/>
            <person name="Serrano A."/>
            <person name="Linde D."/>
            <person name="Babiker R."/>
            <person name="Drula E."/>
            <person name="Ayuso-Fernandez I."/>
            <person name="Pacheco R."/>
            <person name="Padilla G."/>
            <person name="Ferreira P."/>
            <person name="Barriuso J."/>
            <person name="Kellner H."/>
            <person name="Castanera R."/>
            <person name="Alfaro M."/>
            <person name="Ramirez L."/>
            <person name="Pisabarro A.G."/>
            <person name="Kuo A."/>
            <person name="Tritt A."/>
            <person name="Lipzen A."/>
            <person name="He G."/>
            <person name="Yan M."/>
            <person name="Ng V."/>
            <person name="Cullen D."/>
            <person name="Martin F."/>
            <person name="Rosso M.-N."/>
            <person name="Henrissat B."/>
            <person name="Hibbett D."/>
            <person name="Martinez A.T."/>
            <person name="Grigoriev I.V."/>
        </authorList>
    </citation>
    <scope>NUCLEOTIDE SEQUENCE</scope>
    <source>
        <strain evidence="2">ATCC 90797</strain>
    </source>
</reference>
<evidence type="ECO:0000313" key="2">
    <source>
        <dbReference type="EMBL" id="KAF9497088.1"/>
    </source>
</evidence>
<protein>
    <submittedName>
        <fullName evidence="2">Uncharacterized protein</fullName>
    </submittedName>
</protein>
<comment type="caution">
    <text evidence="2">The sequence shown here is derived from an EMBL/GenBank/DDBJ whole genome shotgun (WGS) entry which is preliminary data.</text>
</comment>
<accession>A0A9P5ZZD5</accession>
<dbReference type="OrthoDB" id="2976199at2759"/>
<gene>
    <name evidence="2" type="ORF">BDN71DRAFT_634519</name>
</gene>
<feature type="region of interest" description="Disordered" evidence="1">
    <location>
        <begin position="28"/>
        <end position="189"/>
    </location>
</feature>
<dbReference type="EMBL" id="MU154546">
    <property type="protein sequence ID" value="KAF9497088.1"/>
    <property type="molecule type" value="Genomic_DNA"/>
</dbReference>
<dbReference type="AlphaFoldDB" id="A0A9P5ZZD5"/>
<evidence type="ECO:0000256" key="1">
    <source>
        <dbReference type="SAM" id="MobiDB-lite"/>
    </source>
</evidence>
<evidence type="ECO:0000313" key="3">
    <source>
        <dbReference type="Proteomes" id="UP000807025"/>
    </source>
</evidence>
<name>A0A9P5ZZD5_PLEER</name>
<proteinExistence type="predicted"/>
<feature type="region of interest" description="Disordered" evidence="1">
    <location>
        <begin position="260"/>
        <end position="286"/>
    </location>
</feature>